<keyword evidence="2" id="KW-0238">DNA-binding</keyword>
<dbReference type="SUPFAM" id="SSF53822">
    <property type="entry name" value="Periplasmic binding protein-like I"/>
    <property type="match status" value="1"/>
</dbReference>
<accession>A0A367Y0V0</accession>
<sequence length="335" mass="35822">MATMRDVAEHAGVSIATVSFVVNGTKHVTDGTRERVETAMRDLGFRRNPVGAALAKGRTSIIALLFPTLERTLSHTAVEFFTSAARRARERGYDLILWPIGSDVEHIDVLARGGLVDGVILMEVKLADPRVSALATNNVPFAMIGRTADPSGLPYVDIDMATSAREAYEHLAALGHRNIAYIYSEGVKYDHGADARARSAYREVAAAHGDPATLIPCLEHPTAGRELGARFAADHPDATAVILLNEHAAPGFLTGLAHAGVRVPEDLSVLSLGSSDYMAAMTDPPMSYMRTPGPELGRLGADAILQRLTEPEDPPLQELLPCEYVPGATMAAPRA</sequence>
<dbReference type="SMART" id="SM00354">
    <property type="entry name" value="HTH_LACI"/>
    <property type="match status" value="1"/>
</dbReference>
<dbReference type="Proteomes" id="UP000253508">
    <property type="component" value="Unassembled WGS sequence"/>
</dbReference>
<dbReference type="InterPro" id="IPR000843">
    <property type="entry name" value="HTH_LacI"/>
</dbReference>
<keyword evidence="6" id="KW-1185">Reference proteome</keyword>
<dbReference type="CDD" id="cd01392">
    <property type="entry name" value="HTH_LacI"/>
    <property type="match status" value="1"/>
</dbReference>
<dbReference type="PROSITE" id="PS50932">
    <property type="entry name" value="HTH_LACI_2"/>
    <property type="match status" value="1"/>
</dbReference>
<dbReference type="PANTHER" id="PTHR30146">
    <property type="entry name" value="LACI-RELATED TRANSCRIPTIONAL REPRESSOR"/>
    <property type="match status" value="1"/>
</dbReference>
<evidence type="ECO:0000256" key="2">
    <source>
        <dbReference type="ARBA" id="ARBA00023125"/>
    </source>
</evidence>
<evidence type="ECO:0000259" key="4">
    <source>
        <dbReference type="PROSITE" id="PS50932"/>
    </source>
</evidence>
<dbReference type="RefSeq" id="WP_114118273.1">
    <property type="nucleotide sequence ID" value="NZ_BMHU01000002.1"/>
</dbReference>
<evidence type="ECO:0000313" key="6">
    <source>
        <dbReference type="Proteomes" id="UP000253508"/>
    </source>
</evidence>
<organism evidence="5 6">
    <name type="scientific">Microbacterium sorbitolivorans</name>
    <dbReference type="NCBI Taxonomy" id="1867410"/>
    <lineage>
        <taxon>Bacteria</taxon>
        <taxon>Bacillati</taxon>
        <taxon>Actinomycetota</taxon>
        <taxon>Actinomycetes</taxon>
        <taxon>Micrococcales</taxon>
        <taxon>Microbacteriaceae</taxon>
        <taxon>Microbacterium</taxon>
    </lineage>
</organism>
<dbReference type="Pfam" id="PF00356">
    <property type="entry name" value="LacI"/>
    <property type="match status" value="1"/>
</dbReference>
<dbReference type="InterPro" id="IPR010982">
    <property type="entry name" value="Lambda_DNA-bd_dom_sf"/>
</dbReference>
<dbReference type="InterPro" id="IPR028082">
    <property type="entry name" value="Peripla_BP_I"/>
</dbReference>
<proteinExistence type="predicted"/>
<feature type="domain" description="HTH lacI-type" evidence="4">
    <location>
        <begin position="2"/>
        <end position="56"/>
    </location>
</feature>
<dbReference type="Gene3D" id="3.40.50.2300">
    <property type="match status" value="2"/>
</dbReference>
<dbReference type="OrthoDB" id="252678at2"/>
<dbReference type="Pfam" id="PF13377">
    <property type="entry name" value="Peripla_BP_3"/>
    <property type="match status" value="1"/>
</dbReference>
<name>A0A367Y0V0_9MICO</name>
<dbReference type="Gene3D" id="1.10.260.40">
    <property type="entry name" value="lambda repressor-like DNA-binding domains"/>
    <property type="match status" value="1"/>
</dbReference>
<comment type="caution">
    <text evidence="5">The sequence shown here is derived from an EMBL/GenBank/DDBJ whole genome shotgun (WGS) entry which is preliminary data.</text>
</comment>
<dbReference type="AlphaFoldDB" id="A0A367Y0V0"/>
<keyword evidence="1" id="KW-0805">Transcription regulation</keyword>
<keyword evidence="3" id="KW-0804">Transcription</keyword>
<dbReference type="SUPFAM" id="SSF47413">
    <property type="entry name" value="lambda repressor-like DNA-binding domains"/>
    <property type="match status" value="1"/>
</dbReference>
<dbReference type="GO" id="GO:0003700">
    <property type="term" value="F:DNA-binding transcription factor activity"/>
    <property type="evidence" value="ECO:0007669"/>
    <property type="project" value="TreeGrafter"/>
</dbReference>
<dbReference type="GO" id="GO:0000976">
    <property type="term" value="F:transcription cis-regulatory region binding"/>
    <property type="evidence" value="ECO:0007669"/>
    <property type="project" value="TreeGrafter"/>
</dbReference>
<evidence type="ECO:0000313" key="5">
    <source>
        <dbReference type="EMBL" id="RCK58672.1"/>
    </source>
</evidence>
<evidence type="ECO:0000256" key="1">
    <source>
        <dbReference type="ARBA" id="ARBA00023015"/>
    </source>
</evidence>
<dbReference type="EMBL" id="QORO01000003">
    <property type="protein sequence ID" value="RCK58672.1"/>
    <property type="molecule type" value="Genomic_DNA"/>
</dbReference>
<reference evidence="5 6" key="1">
    <citation type="submission" date="2018-07" db="EMBL/GenBank/DDBJ databases">
        <title>Microbacterium endoborsara sp. nov., a novel actinobacterium isolated from Borszczowia aralocaspica.</title>
        <authorList>
            <person name="An D."/>
        </authorList>
    </citation>
    <scope>NUCLEOTIDE SEQUENCE [LARGE SCALE GENOMIC DNA]</scope>
    <source>
        <strain evidence="5 6">C1.15228</strain>
    </source>
</reference>
<dbReference type="InterPro" id="IPR046335">
    <property type="entry name" value="LacI/GalR-like_sensor"/>
</dbReference>
<dbReference type="PROSITE" id="PS00356">
    <property type="entry name" value="HTH_LACI_1"/>
    <property type="match status" value="1"/>
</dbReference>
<gene>
    <name evidence="5" type="ORF">DTO57_11010</name>
</gene>
<protein>
    <submittedName>
        <fullName evidence="5">LacI family transcriptional regulator</fullName>
    </submittedName>
</protein>
<evidence type="ECO:0000256" key="3">
    <source>
        <dbReference type="ARBA" id="ARBA00023163"/>
    </source>
</evidence>
<dbReference type="PANTHER" id="PTHR30146:SF109">
    <property type="entry name" value="HTH-TYPE TRANSCRIPTIONAL REGULATOR GALS"/>
    <property type="match status" value="1"/>
</dbReference>